<dbReference type="Proteomes" id="UP000625711">
    <property type="component" value="Unassembled WGS sequence"/>
</dbReference>
<keyword evidence="2" id="KW-1185">Reference proteome</keyword>
<gene>
    <name evidence="1" type="ORF">GWI33_018344</name>
</gene>
<evidence type="ECO:0000313" key="2">
    <source>
        <dbReference type="Proteomes" id="UP000625711"/>
    </source>
</evidence>
<organism evidence="1 2">
    <name type="scientific">Rhynchophorus ferrugineus</name>
    <name type="common">Red palm weevil</name>
    <name type="synonym">Curculio ferrugineus</name>
    <dbReference type="NCBI Taxonomy" id="354439"/>
    <lineage>
        <taxon>Eukaryota</taxon>
        <taxon>Metazoa</taxon>
        <taxon>Ecdysozoa</taxon>
        <taxon>Arthropoda</taxon>
        <taxon>Hexapoda</taxon>
        <taxon>Insecta</taxon>
        <taxon>Pterygota</taxon>
        <taxon>Neoptera</taxon>
        <taxon>Endopterygota</taxon>
        <taxon>Coleoptera</taxon>
        <taxon>Polyphaga</taxon>
        <taxon>Cucujiformia</taxon>
        <taxon>Curculionidae</taxon>
        <taxon>Dryophthorinae</taxon>
        <taxon>Rhynchophorus</taxon>
    </lineage>
</organism>
<evidence type="ECO:0000313" key="1">
    <source>
        <dbReference type="EMBL" id="KAF7268453.1"/>
    </source>
</evidence>
<accession>A0A834M2L0</accession>
<dbReference type="AlphaFoldDB" id="A0A834M2L0"/>
<sequence length="88" mass="10360">MEYNPADLSKYYFTAKFPKLPNNKRFDVVKETIPKMTDEDITKKITDMNKYVKDGVVASPFIDMNEVVLYSRALCNEMYKRTKAKESY</sequence>
<protein>
    <submittedName>
        <fullName evidence="1">Uncharacterized protein</fullName>
    </submittedName>
</protein>
<proteinExistence type="predicted"/>
<dbReference type="EMBL" id="JAACXV010014320">
    <property type="protein sequence ID" value="KAF7268453.1"/>
    <property type="molecule type" value="Genomic_DNA"/>
</dbReference>
<name>A0A834M2L0_RHYFE</name>
<comment type="caution">
    <text evidence="1">The sequence shown here is derived from an EMBL/GenBank/DDBJ whole genome shotgun (WGS) entry which is preliminary data.</text>
</comment>
<reference evidence="1" key="1">
    <citation type="submission" date="2020-08" db="EMBL/GenBank/DDBJ databases">
        <title>Genome sequencing and assembly of the red palm weevil Rhynchophorus ferrugineus.</title>
        <authorList>
            <person name="Dias G.B."/>
            <person name="Bergman C.M."/>
            <person name="Manee M."/>
        </authorList>
    </citation>
    <scope>NUCLEOTIDE SEQUENCE</scope>
    <source>
        <strain evidence="1">AA-2017</strain>
        <tissue evidence="1">Whole larva</tissue>
    </source>
</reference>